<dbReference type="eggNOG" id="ENOG502SRIY">
    <property type="taxonomic scope" value="Eukaryota"/>
</dbReference>
<proteinExistence type="predicted"/>
<dbReference type="Proteomes" id="UP000054350">
    <property type="component" value="Unassembled WGS sequence"/>
</dbReference>
<dbReference type="OrthoDB" id="73465at2759"/>
<reference evidence="3" key="2">
    <citation type="submission" date="2009-11" db="EMBL/GenBank/DDBJ databases">
        <title>The Genome Sequence of Allomyces macrogynus strain ATCC 38327.</title>
        <authorList>
            <consortium name="The Broad Institute Genome Sequencing Platform"/>
            <person name="Russ C."/>
            <person name="Cuomo C."/>
            <person name="Shea T."/>
            <person name="Young S.K."/>
            <person name="Zeng Q."/>
            <person name="Koehrsen M."/>
            <person name="Haas B."/>
            <person name="Borodovsky M."/>
            <person name="Guigo R."/>
            <person name="Alvarado L."/>
            <person name="Berlin A."/>
            <person name="Borenstein D."/>
            <person name="Chen Z."/>
            <person name="Engels R."/>
            <person name="Freedman E."/>
            <person name="Gellesch M."/>
            <person name="Goldberg J."/>
            <person name="Griggs A."/>
            <person name="Gujja S."/>
            <person name="Heiman D."/>
            <person name="Hepburn T."/>
            <person name="Howarth C."/>
            <person name="Jen D."/>
            <person name="Larson L."/>
            <person name="Lewis B."/>
            <person name="Mehta T."/>
            <person name="Park D."/>
            <person name="Pearson M."/>
            <person name="Roberts A."/>
            <person name="Saif S."/>
            <person name="Shenoy N."/>
            <person name="Sisk P."/>
            <person name="Stolte C."/>
            <person name="Sykes S."/>
            <person name="Walk T."/>
            <person name="White J."/>
            <person name="Yandava C."/>
            <person name="Burger G."/>
            <person name="Gray M.W."/>
            <person name="Holland P.W.H."/>
            <person name="King N."/>
            <person name="Lang F.B.F."/>
            <person name="Roger A.J."/>
            <person name="Ruiz-Trillo I."/>
            <person name="Lander E."/>
            <person name="Nusbaum C."/>
        </authorList>
    </citation>
    <scope>NUCLEOTIDE SEQUENCE [LARGE SCALE GENOMIC DNA]</scope>
    <source>
        <strain evidence="3">ATCC 38327</strain>
    </source>
</reference>
<feature type="chain" id="PRO_5005548055" evidence="1">
    <location>
        <begin position="31"/>
        <end position="498"/>
    </location>
</feature>
<dbReference type="AlphaFoldDB" id="A0A0L0SFK3"/>
<feature type="signal peptide" evidence="1">
    <location>
        <begin position="1"/>
        <end position="30"/>
    </location>
</feature>
<keyword evidence="3" id="KW-1185">Reference proteome</keyword>
<dbReference type="EMBL" id="GG745337">
    <property type="protein sequence ID" value="KNE61276.1"/>
    <property type="molecule type" value="Genomic_DNA"/>
</dbReference>
<protein>
    <submittedName>
        <fullName evidence="2">Uncharacterized protein</fullName>
    </submittedName>
</protein>
<evidence type="ECO:0000313" key="2">
    <source>
        <dbReference type="EMBL" id="KNE61276.1"/>
    </source>
</evidence>
<evidence type="ECO:0000313" key="3">
    <source>
        <dbReference type="Proteomes" id="UP000054350"/>
    </source>
</evidence>
<keyword evidence="1" id="KW-0732">Signal</keyword>
<gene>
    <name evidence="2" type="ORF">AMAG_07018</name>
</gene>
<reference evidence="2 3" key="1">
    <citation type="submission" date="2009-11" db="EMBL/GenBank/DDBJ databases">
        <title>Annotation of Allomyces macrogynus ATCC 38327.</title>
        <authorList>
            <consortium name="The Broad Institute Genome Sequencing Platform"/>
            <person name="Russ C."/>
            <person name="Cuomo C."/>
            <person name="Burger G."/>
            <person name="Gray M.W."/>
            <person name="Holland P.W.H."/>
            <person name="King N."/>
            <person name="Lang F.B.F."/>
            <person name="Roger A.J."/>
            <person name="Ruiz-Trillo I."/>
            <person name="Young S.K."/>
            <person name="Zeng Q."/>
            <person name="Gargeya S."/>
            <person name="Fitzgerald M."/>
            <person name="Haas B."/>
            <person name="Abouelleil A."/>
            <person name="Alvarado L."/>
            <person name="Arachchi H.M."/>
            <person name="Berlin A."/>
            <person name="Chapman S.B."/>
            <person name="Gearin G."/>
            <person name="Goldberg J."/>
            <person name="Griggs A."/>
            <person name="Gujja S."/>
            <person name="Hansen M."/>
            <person name="Heiman D."/>
            <person name="Howarth C."/>
            <person name="Larimer J."/>
            <person name="Lui A."/>
            <person name="MacDonald P.J.P."/>
            <person name="McCowen C."/>
            <person name="Montmayeur A."/>
            <person name="Murphy C."/>
            <person name="Neiman D."/>
            <person name="Pearson M."/>
            <person name="Priest M."/>
            <person name="Roberts A."/>
            <person name="Saif S."/>
            <person name="Shea T."/>
            <person name="Sisk P."/>
            <person name="Stolte C."/>
            <person name="Sykes S."/>
            <person name="Wortman J."/>
            <person name="Nusbaum C."/>
            <person name="Birren B."/>
        </authorList>
    </citation>
    <scope>NUCLEOTIDE SEQUENCE [LARGE SCALE GENOMIC DNA]</scope>
    <source>
        <strain evidence="2 3">ATCC 38327</strain>
    </source>
</reference>
<dbReference type="VEuPathDB" id="FungiDB:AMAG_07018"/>
<name>A0A0L0SFK3_ALLM3</name>
<accession>A0A0L0SFK3</accession>
<sequence length="498" mass="53911">MTKRAALRHLLVAVLLSAALLVLLPSTATANPLVNAPDVSSAGAMTDPQRSDPRAMRYLKDMTIGSAFQISFACDSTDQAFCAKAEGAVQRAAQRIASEFKFRRIVTASLSMFLPCGTTTPDIKTCPDYATLGFALSTSRIPVIHKDDGLTYLYPSPLLKQLDLPGVAEGQVPWPQYDILSQFNALKPWWFASDSKEMPKEQRDLEMVVTHELFHGLGFGDDLAMSVLLTSKAGDMLFPYYDSYAPDLVLPPLRTADTMPHNGEVFYQFTAPSVWNRFTFLDNRPLLEYSKVFNDSFNGLVKSNSPILKPAQTNGTKSVGYTIDSVFAALEKDEKVLTLMKAMHTLGTTANKLEFRIDAWPPGSSLNVKIVLETGFDPLMDGSSIVHTAMAANTTVEFLMVADQAQRSFPGAIAATKAPSSGIGPLTKQVMLAMGYTAADAKDFTSRKDVAMVDPRVLSLSQGTAKAASSSAAVHDVRGPVVMTAIVAVLLAVTAAWF</sequence>
<evidence type="ECO:0000256" key="1">
    <source>
        <dbReference type="SAM" id="SignalP"/>
    </source>
</evidence>
<organism evidence="2 3">
    <name type="scientific">Allomyces macrogynus (strain ATCC 38327)</name>
    <name type="common">Allomyces javanicus var. macrogynus</name>
    <dbReference type="NCBI Taxonomy" id="578462"/>
    <lineage>
        <taxon>Eukaryota</taxon>
        <taxon>Fungi</taxon>
        <taxon>Fungi incertae sedis</taxon>
        <taxon>Blastocladiomycota</taxon>
        <taxon>Blastocladiomycetes</taxon>
        <taxon>Blastocladiales</taxon>
        <taxon>Blastocladiaceae</taxon>
        <taxon>Allomyces</taxon>
    </lineage>
</organism>